<dbReference type="EC" id="3.1.4.58" evidence="2"/>
<dbReference type="HAMAP" id="MF_01940">
    <property type="entry name" value="RNA_CPDase"/>
    <property type="match status" value="1"/>
</dbReference>
<comment type="catalytic activity">
    <reaction evidence="2">
        <text>a 3'-end 2',3'-cyclophospho-ribonucleotide-RNA + H2O = a 3'-end 2'-phospho-ribonucleotide-RNA + H(+)</text>
        <dbReference type="Rhea" id="RHEA:11828"/>
        <dbReference type="Rhea" id="RHEA-COMP:10464"/>
        <dbReference type="Rhea" id="RHEA-COMP:17353"/>
        <dbReference type="ChEBI" id="CHEBI:15377"/>
        <dbReference type="ChEBI" id="CHEBI:15378"/>
        <dbReference type="ChEBI" id="CHEBI:83064"/>
        <dbReference type="ChEBI" id="CHEBI:173113"/>
        <dbReference type="EC" id="3.1.4.58"/>
    </reaction>
</comment>
<accession>A0ABU3Q4H1</accession>
<dbReference type="NCBIfam" id="TIGR02258">
    <property type="entry name" value="2_5_ligase"/>
    <property type="match status" value="1"/>
</dbReference>
<gene>
    <name evidence="3" type="primary">thpR</name>
    <name evidence="3" type="ORF">RQX22_05020</name>
</gene>
<organism evidence="3 4">
    <name type="scientific">Sphingosinicella rhizophila</name>
    <dbReference type="NCBI Taxonomy" id="3050082"/>
    <lineage>
        <taxon>Bacteria</taxon>
        <taxon>Pseudomonadati</taxon>
        <taxon>Pseudomonadota</taxon>
        <taxon>Alphaproteobacteria</taxon>
        <taxon>Sphingomonadales</taxon>
        <taxon>Sphingosinicellaceae</taxon>
        <taxon>Sphingosinicella</taxon>
    </lineage>
</organism>
<proteinExistence type="inferred from homology"/>
<evidence type="ECO:0000256" key="1">
    <source>
        <dbReference type="ARBA" id="ARBA00022801"/>
    </source>
</evidence>
<dbReference type="Pfam" id="PF13563">
    <property type="entry name" value="2_5_RNA_ligase2"/>
    <property type="match status" value="1"/>
</dbReference>
<keyword evidence="4" id="KW-1185">Reference proteome</keyword>
<dbReference type="InterPro" id="IPR009097">
    <property type="entry name" value="Cyclic_Pdiesterase"/>
</dbReference>
<dbReference type="Gene3D" id="3.90.1140.10">
    <property type="entry name" value="Cyclic phosphodiesterase"/>
    <property type="match status" value="1"/>
</dbReference>
<name>A0ABU3Q4H1_9SPHN</name>
<evidence type="ECO:0000313" key="4">
    <source>
        <dbReference type="Proteomes" id="UP001259572"/>
    </source>
</evidence>
<dbReference type="PANTHER" id="PTHR35561">
    <property type="entry name" value="RNA 2',3'-CYCLIC PHOSPHODIESTERASE"/>
    <property type="match status" value="1"/>
</dbReference>
<dbReference type="PANTHER" id="PTHR35561:SF1">
    <property type="entry name" value="RNA 2',3'-CYCLIC PHOSPHODIESTERASE"/>
    <property type="match status" value="1"/>
</dbReference>
<comment type="similarity">
    <text evidence="2">Belongs to the 2H phosphoesterase superfamily. ThpR family.</text>
</comment>
<dbReference type="Proteomes" id="UP001259572">
    <property type="component" value="Unassembled WGS sequence"/>
</dbReference>
<sequence>MHRLFVAIRPPRPVREILLDLMGGVRGARWPTDEQLHLTLRFIGEVDRHIAEDIHAALGSIHQPSFEIALNGIGSFDRRGEAVTLWAGVTPHEPLKALHKKVDQACLKAGVAPDRRAYLPHITIARLGRAAGPVQGLMESAGAVASPAFPVDSFCLFESELTPNGPIYSILERYKLA</sequence>
<comment type="function">
    <text evidence="2">Hydrolyzes RNA 2',3'-cyclic phosphodiester to an RNA 2'-phosphomonoester.</text>
</comment>
<evidence type="ECO:0000256" key="2">
    <source>
        <dbReference type="HAMAP-Rule" id="MF_01940"/>
    </source>
</evidence>
<protein>
    <recommendedName>
        <fullName evidence="2">RNA 2',3'-cyclic phosphodiesterase</fullName>
        <shortName evidence="2">RNA 2',3'-CPDase</shortName>
        <ecNumber evidence="2">3.1.4.58</ecNumber>
    </recommendedName>
</protein>
<dbReference type="RefSeq" id="WP_315724237.1">
    <property type="nucleotide sequence ID" value="NZ_JAVUPU010000002.1"/>
</dbReference>
<keyword evidence="1 2" id="KW-0378">Hydrolase</keyword>
<reference evidence="3 4" key="1">
    <citation type="submission" date="2023-05" db="EMBL/GenBank/DDBJ databases">
        <authorList>
            <person name="Guo Y."/>
        </authorList>
    </citation>
    <scope>NUCLEOTIDE SEQUENCE [LARGE SCALE GENOMIC DNA]</scope>
    <source>
        <strain evidence="3 4">GR2756</strain>
    </source>
</reference>
<feature type="active site" description="Proton donor" evidence="2">
    <location>
        <position position="37"/>
    </location>
</feature>
<dbReference type="InterPro" id="IPR004175">
    <property type="entry name" value="RNA_CPDase"/>
</dbReference>
<dbReference type="EMBL" id="JAVUPU010000002">
    <property type="protein sequence ID" value="MDT9598311.1"/>
    <property type="molecule type" value="Genomic_DNA"/>
</dbReference>
<dbReference type="SUPFAM" id="SSF55144">
    <property type="entry name" value="LigT-like"/>
    <property type="match status" value="1"/>
</dbReference>
<evidence type="ECO:0000313" key="3">
    <source>
        <dbReference type="EMBL" id="MDT9598311.1"/>
    </source>
</evidence>
<feature type="short sequence motif" description="HXTX 1" evidence="2">
    <location>
        <begin position="37"/>
        <end position="40"/>
    </location>
</feature>
<feature type="short sequence motif" description="HXTX 2" evidence="2">
    <location>
        <begin position="121"/>
        <end position="124"/>
    </location>
</feature>
<comment type="caution">
    <text evidence="3">The sequence shown here is derived from an EMBL/GenBank/DDBJ whole genome shotgun (WGS) entry which is preliminary data.</text>
</comment>
<feature type="active site" description="Proton acceptor" evidence="2">
    <location>
        <position position="121"/>
    </location>
</feature>